<dbReference type="InterPro" id="IPR050270">
    <property type="entry name" value="DegV_domain_contain"/>
</dbReference>
<evidence type="ECO:0008006" key="3">
    <source>
        <dbReference type="Google" id="ProtNLM"/>
    </source>
</evidence>
<sequence>MPIHIVTDSTADIDPARAVELGVTVVPLFVVFGNESLRDYIDISRPQFFERLGHDPILPTTSQPSVAMFEEAFASAAARGDDILCISISSVLSGTINAARAAAERIEGVRIELFDSMNAAGGLQFFVEDAARMAASGAAMDDILAYLTAMRERTPLYASFPDLSHVRRTGRIGRAAAVLGGLMKIVPILTLDAGAVVSRSQVRTFKRAQETMADLICSEENGRAPARFRVIHTQAPELAAQMRERIIERCAGRTISVDIVEAGPVIAVHAGAGAIGVVATDAFDDRFPADSAQQ</sequence>
<dbReference type="NCBIfam" id="TIGR00762">
    <property type="entry name" value="DegV"/>
    <property type="match status" value="1"/>
</dbReference>
<dbReference type="Gene3D" id="3.40.50.10170">
    <property type="match status" value="1"/>
</dbReference>
<evidence type="ECO:0000313" key="2">
    <source>
        <dbReference type="EMBL" id="CBH76502.1"/>
    </source>
</evidence>
<dbReference type="EMBL" id="CABL01000019">
    <property type="protein sequence ID" value="CBH76502.1"/>
    <property type="molecule type" value="Genomic_DNA"/>
</dbReference>
<name>E6PJ60_9ZZZZ</name>
<reference evidence="2" key="1">
    <citation type="submission" date="2009-10" db="EMBL/GenBank/DDBJ databases">
        <title>Diversity of trophic interactions inside an arsenic-rich microbial ecosystem.</title>
        <authorList>
            <person name="Bertin P.N."/>
            <person name="Heinrich-Salmeron A."/>
            <person name="Pelletier E."/>
            <person name="Goulhen-Chollet F."/>
            <person name="Arsene-Ploetze F."/>
            <person name="Gallien S."/>
            <person name="Calteau A."/>
            <person name="Vallenet D."/>
            <person name="Casiot C."/>
            <person name="Chane-Woon-Ming B."/>
            <person name="Giloteaux L."/>
            <person name="Barakat M."/>
            <person name="Bonnefoy V."/>
            <person name="Bruneel O."/>
            <person name="Chandler M."/>
            <person name="Cleiss J."/>
            <person name="Duran R."/>
            <person name="Elbaz-Poulichet F."/>
            <person name="Fonknechten N."/>
            <person name="Lauga B."/>
            <person name="Mornico D."/>
            <person name="Ortet P."/>
            <person name="Schaeffer C."/>
            <person name="Siguier P."/>
            <person name="Alexander Thil Smith A."/>
            <person name="Van Dorsselaer A."/>
            <person name="Weissenbach J."/>
            <person name="Medigue C."/>
            <person name="Le Paslier D."/>
        </authorList>
    </citation>
    <scope>NUCLEOTIDE SEQUENCE</scope>
</reference>
<dbReference type="PANTHER" id="PTHR33434">
    <property type="entry name" value="DEGV DOMAIN-CONTAINING PROTEIN DR_1986-RELATED"/>
    <property type="match status" value="1"/>
</dbReference>
<protein>
    <recommendedName>
        <fullName evidence="3">DegV family protein</fullName>
    </recommendedName>
</protein>
<dbReference type="Gene3D" id="3.30.1180.10">
    <property type="match status" value="1"/>
</dbReference>
<evidence type="ECO:0000256" key="1">
    <source>
        <dbReference type="ARBA" id="ARBA00023121"/>
    </source>
</evidence>
<keyword evidence="1" id="KW-0446">Lipid-binding</keyword>
<dbReference type="InterPro" id="IPR043168">
    <property type="entry name" value="DegV_C"/>
</dbReference>
<dbReference type="GO" id="GO:0008289">
    <property type="term" value="F:lipid binding"/>
    <property type="evidence" value="ECO:0007669"/>
    <property type="project" value="UniProtKB-KW"/>
</dbReference>
<dbReference type="AlphaFoldDB" id="E6PJ60"/>
<proteinExistence type="predicted"/>
<dbReference type="SUPFAM" id="SSF82549">
    <property type="entry name" value="DAK1/DegV-like"/>
    <property type="match status" value="1"/>
</dbReference>
<gene>
    <name evidence="2" type="ORF">CARN1_0982</name>
</gene>
<comment type="caution">
    <text evidence="2">The sequence shown here is derived from an EMBL/GenBank/DDBJ whole genome shotgun (WGS) entry which is preliminary data.</text>
</comment>
<dbReference type="PANTHER" id="PTHR33434:SF2">
    <property type="entry name" value="FATTY ACID-BINDING PROTEIN TM_1468"/>
    <property type="match status" value="1"/>
</dbReference>
<dbReference type="PROSITE" id="PS51482">
    <property type="entry name" value="DEGV"/>
    <property type="match status" value="1"/>
</dbReference>
<dbReference type="Pfam" id="PF02645">
    <property type="entry name" value="DegV"/>
    <property type="match status" value="1"/>
</dbReference>
<accession>E6PJ60</accession>
<organism evidence="2">
    <name type="scientific">mine drainage metagenome</name>
    <dbReference type="NCBI Taxonomy" id="410659"/>
    <lineage>
        <taxon>unclassified sequences</taxon>
        <taxon>metagenomes</taxon>
        <taxon>ecological metagenomes</taxon>
    </lineage>
</organism>
<dbReference type="InterPro" id="IPR003797">
    <property type="entry name" value="DegV"/>
</dbReference>